<reference evidence="1" key="1">
    <citation type="submission" date="2021-02" db="EMBL/GenBank/DDBJ databases">
        <title>Psilocybe cubensis genome.</title>
        <authorList>
            <person name="Mckernan K.J."/>
            <person name="Crawford S."/>
            <person name="Trippe A."/>
            <person name="Kane L.T."/>
            <person name="Mclaughlin S."/>
        </authorList>
    </citation>
    <scope>NUCLEOTIDE SEQUENCE [LARGE SCALE GENOMIC DNA]</scope>
    <source>
        <strain evidence="1">MGC-MH-2018</strain>
    </source>
</reference>
<comment type="caution">
    <text evidence="1">The sequence shown here is derived from an EMBL/GenBank/DDBJ whole genome shotgun (WGS) entry which is preliminary data.</text>
</comment>
<organism evidence="1">
    <name type="scientific">Psilocybe cubensis</name>
    <name type="common">Psychedelic mushroom</name>
    <name type="synonym">Stropharia cubensis</name>
    <dbReference type="NCBI Taxonomy" id="181762"/>
    <lineage>
        <taxon>Eukaryota</taxon>
        <taxon>Fungi</taxon>
        <taxon>Dikarya</taxon>
        <taxon>Basidiomycota</taxon>
        <taxon>Agaricomycotina</taxon>
        <taxon>Agaricomycetes</taxon>
        <taxon>Agaricomycetidae</taxon>
        <taxon>Agaricales</taxon>
        <taxon>Agaricineae</taxon>
        <taxon>Strophariaceae</taxon>
        <taxon>Psilocybe</taxon>
    </lineage>
</organism>
<protein>
    <recommendedName>
        <fullName evidence="2">F-box domain-containing protein</fullName>
    </recommendedName>
</protein>
<gene>
    <name evidence="1" type="ORF">JR316_010827</name>
</gene>
<dbReference type="AlphaFoldDB" id="A0A8H7XN84"/>
<dbReference type="InterPro" id="IPR036047">
    <property type="entry name" value="F-box-like_dom_sf"/>
</dbReference>
<accession>A0A8H7XN84</accession>
<proteinExistence type="predicted"/>
<dbReference type="SUPFAM" id="SSF81383">
    <property type="entry name" value="F-box domain"/>
    <property type="match status" value="1"/>
</dbReference>
<name>A0A8H7XN84_PSICU</name>
<sequence>MDNDLKNFLKHNDLPNEEIIPVVKELLCAGQQTSQEMQKEIQSLAESIEKVYEDYIELRTSLQDEEIIASPARRLLPSHILRRIFFHCLPTYRYPSMASSEAPMLLTAVCSSWRSVALSDPYLWSKIYITFTYSPPHMRGGTNLHNVEKMLKARCVGVRTWLGRSGSCPLSISIRHNGKTGWLRDRYHEVIENPNDVILDDTTQDLFEVVTALSHRWEEIELNMTSSLYDKFVNMISADSLVALRRTRISTDMEYLDEFDDEAISYKALKAPNLTVLSVNRILLLGPLPAPWSANLAYFSCFHHASVREVWDLLVSSPNLIHCSVTIIDSPFWGDGTWKYDTISDSTDVVVLPRLLSMSISSLIEEREKISRLLKHLNPPLLTDIKSLHPRYYGFDETQACEIDEPFPWLPTFNNLKIIRFNVDPRVLSSRPDELRDIFRALSSLTEFVIGQHFELSRTANHYESSSGRPTHEPRKNYNYTPIFSLLTVDSDSKKEILLPNLELFHASVNTQVSTDQIYKFVTSRLNSSSVHGVQVLKQVHIAIGRRESNRTLHDDIVSYGKKVGACCSGILIQYISNNYSTWPFSSYSPGFGLINGVRSWRYADDIVVSLVSTFSLSSSLSKGVNAKQDNDDDDM</sequence>
<dbReference type="Gene3D" id="1.20.1280.50">
    <property type="match status" value="1"/>
</dbReference>
<evidence type="ECO:0008006" key="2">
    <source>
        <dbReference type="Google" id="ProtNLM"/>
    </source>
</evidence>
<evidence type="ECO:0000313" key="1">
    <source>
        <dbReference type="EMBL" id="KAG5164321.1"/>
    </source>
</evidence>
<dbReference type="EMBL" id="JAFIQS010000012">
    <property type="protein sequence ID" value="KAG5164321.1"/>
    <property type="molecule type" value="Genomic_DNA"/>
</dbReference>